<dbReference type="GO" id="GO:0034511">
    <property type="term" value="F:U3 snoRNA binding"/>
    <property type="evidence" value="ECO:0007669"/>
    <property type="project" value="TreeGrafter"/>
</dbReference>
<feature type="domain" description="Ribosome biogenesis protein BMS1/TSR1 C-terminal" evidence="1">
    <location>
        <begin position="8"/>
        <end position="67"/>
    </location>
</feature>
<evidence type="ECO:0000313" key="2">
    <source>
        <dbReference type="EMBL" id="GKV16177.1"/>
    </source>
</evidence>
<accession>A0AAV5JXS3</accession>
<evidence type="ECO:0000313" key="3">
    <source>
        <dbReference type="Proteomes" id="UP001054252"/>
    </source>
</evidence>
<dbReference type="GO" id="GO:0030688">
    <property type="term" value="C:preribosome, small subunit precursor"/>
    <property type="evidence" value="ECO:0007669"/>
    <property type="project" value="TreeGrafter"/>
</dbReference>
<name>A0AAV5JXS3_9ROSI</name>
<dbReference type="InterPro" id="IPR007034">
    <property type="entry name" value="BMS1_TSR1_C"/>
</dbReference>
<dbReference type="InterPro" id="IPR039761">
    <property type="entry name" value="Bms1/Tsr1"/>
</dbReference>
<dbReference type="PANTHER" id="PTHR12858:SF1">
    <property type="entry name" value="PRE-RRNA-PROCESSING PROTEIN TSR1 HOMOLOG"/>
    <property type="match status" value="1"/>
</dbReference>
<dbReference type="EMBL" id="BPVZ01000045">
    <property type="protein sequence ID" value="GKV16177.1"/>
    <property type="molecule type" value="Genomic_DNA"/>
</dbReference>
<evidence type="ECO:0000259" key="1">
    <source>
        <dbReference type="Pfam" id="PF04950"/>
    </source>
</evidence>
<protein>
    <recommendedName>
        <fullName evidence="1">Ribosome biogenesis protein BMS1/TSR1 C-terminal domain-containing protein</fullName>
    </recommendedName>
</protein>
<dbReference type="GO" id="GO:0003924">
    <property type="term" value="F:GTPase activity"/>
    <property type="evidence" value="ECO:0007669"/>
    <property type="project" value="TreeGrafter"/>
</dbReference>
<proteinExistence type="predicted"/>
<keyword evidence="3" id="KW-1185">Reference proteome</keyword>
<dbReference type="GO" id="GO:0000479">
    <property type="term" value="P:endonucleolytic cleavage of tricistronic rRNA transcript (SSU-rRNA, 5.8S rRNA, LSU-rRNA)"/>
    <property type="evidence" value="ECO:0007669"/>
    <property type="project" value="TreeGrafter"/>
</dbReference>
<gene>
    <name evidence="2" type="ORF">SLEP1_g26859</name>
</gene>
<comment type="caution">
    <text evidence="2">The sequence shown here is derived from an EMBL/GenBank/DDBJ whole genome shotgun (WGS) entry which is preliminary data.</text>
</comment>
<dbReference type="GO" id="GO:0005525">
    <property type="term" value="F:GTP binding"/>
    <property type="evidence" value="ECO:0007669"/>
    <property type="project" value="TreeGrafter"/>
</dbReference>
<dbReference type="PANTHER" id="PTHR12858">
    <property type="entry name" value="RIBOSOME BIOGENESIS PROTEIN"/>
    <property type="match status" value="1"/>
</dbReference>
<dbReference type="Pfam" id="PF04950">
    <property type="entry name" value="RIBIOP_C"/>
    <property type="match status" value="1"/>
</dbReference>
<sequence>MEEGDDCAPPGSYARLHIKEVPISVASKLSLLARTIPIVSCGLLQHQSKMSVLHFSIKKHDSYDAPI</sequence>
<dbReference type="AlphaFoldDB" id="A0AAV5JXS3"/>
<dbReference type="Proteomes" id="UP001054252">
    <property type="component" value="Unassembled WGS sequence"/>
</dbReference>
<reference evidence="2 3" key="1">
    <citation type="journal article" date="2021" name="Commun. Biol.">
        <title>The genome of Shorea leprosula (Dipterocarpaceae) highlights the ecological relevance of drought in aseasonal tropical rainforests.</title>
        <authorList>
            <person name="Ng K.K.S."/>
            <person name="Kobayashi M.J."/>
            <person name="Fawcett J.A."/>
            <person name="Hatakeyama M."/>
            <person name="Paape T."/>
            <person name="Ng C.H."/>
            <person name="Ang C.C."/>
            <person name="Tnah L.H."/>
            <person name="Lee C.T."/>
            <person name="Nishiyama T."/>
            <person name="Sese J."/>
            <person name="O'Brien M.J."/>
            <person name="Copetti D."/>
            <person name="Mohd Noor M.I."/>
            <person name="Ong R.C."/>
            <person name="Putra M."/>
            <person name="Sireger I.Z."/>
            <person name="Indrioko S."/>
            <person name="Kosugi Y."/>
            <person name="Izuno A."/>
            <person name="Isagi Y."/>
            <person name="Lee S.L."/>
            <person name="Shimizu K.K."/>
        </authorList>
    </citation>
    <scope>NUCLEOTIDE SEQUENCE [LARGE SCALE GENOMIC DNA]</scope>
    <source>
        <strain evidence="2">214</strain>
    </source>
</reference>
<organism evidence="2 3">
    <name type="scientific">Rubroshorea leprosula</name>
    <dbReference type="NCBI Taxonomy" id="152421"/>
    <lineage>
        <taxon>Eukaryota</taxon>
        <taxon>Viridiplantae</taxon>
        <taxon>Streptophyta</taxon>
        <taxon>Embryophyta</taxon>
        <taxon>Tracheophyta</taxon>
        <taxon>Spermatophyta</taxon>
        <taxon>Magnoliopsida</taxon>
        <taxon>eudicotyledons</taxon>
        <taxon>Gunneridae</taxon>
        <taxon>Pentapetalae</taxon>
        <taxon>rosids</taxon>
        <taxon>malvids</taxon>
        <taxon>Malvales</taxon>
        <taxon>Dipterocarpaceae</taxon>
        <taxon>Rubroshorea</taxon>
    </lineage>
</organism>
<dbReference type="GO" id="GO:0000462">
    <property type="term" value="P:maturation of SSU-rRNA from tricistronic rRNA transcript (SSU-rRNA, 5.8S rRNA, LSU-rRNA)"/>
    <property type="evidence" value="ECO:0007669"/>
    <property type="project" value="TreeGrafter"/>
</dbReference>